<dbReference type="NCBIfam" id="TIGR00701">
    <property type="entry name" value="protoporphyrinogen oxidase HemJ"/>
    <property type="match status" value="1"/>
</dbReference>
<dbReference type="Proteomes" id="UP001196601">
    <property type="component" value="Unassembled WGS sequence"/>
</dbReference>
<gene>
    <name evidence="16" type="primary">hemJ</name>
    <name evidence="16" type="ORF">I0D00_19945</name>
</gene>
<comment type="caution">
    <text evidence="16">The sequence shown here is derived from an EMBL/GenBank/DDBJ whole genome shotgun (WGS) entry which is preliminary data.</text>
</comment>
<protein>
    <recommendedName>
        <fullName evidence="4 14">Protoporphyrinogen IX oxidase</fullName>
        <shortName evidence="14">PPO</shortName>
        <ecNumber evidence="14 15">1.3.99.-</ecNumber>
    </recommendedName>
</protein>
<keyword evidence="10 14" id="KW-0560">Oxidoreductase</keyword>
<feature type="transmembrane region" description="Helical" evidence="14">
    <location>
        <begin position="82"/>
        <end position="100"/>
    </location>
</feature>
<evidence type="ECO:0000256" key="6">
    <source>
        <dbReference type="ARBA" id="ARBA00022617"/>
    </source>
</evidence>
<comment type="function">
    <text evidence="14 15">Catalyzes the oxidation of protoporphyrinogen IX to protoporphyrin IX.</text>
</comment>
<comment type="similarity">
    <text evidence="3 14 15">Belongs to the HemJ family.</text>
</comment>
<evidence type="ECO:0000256" key="13">
    <source>
        <dbReference type="ARBA" id="ARBA00048390"/>
    </source>
</evidence>
<keyword evidence="17" id="KW-1185">Reference proteome</keyword>
<comment type="subunit">
    <text evidence="14">Homodimer.</text>
</comment>
<evidence type="ECO:0000256" key="4">
    <source>
        <dbReference type="ARBA" id="ARBA00017504"/>
    </source>
</evidence>
<proteinExistence type="inferred from homology"/>
<evidence type="ECO:0000256" key="14">
    <source>
        <dbReference type="HAMAP-Rule" id="MF_02239"/>
    </source>
</evidence>
<keyword evidence="9 14" id="KW-1133">Transmembrane helix</keyword>
<evidence type="ECO:0000256" key="12">
    <source>
        <dbReference type="ARBA" id="ARBA00023136"/>
    </source>
</evidence>
<dbReference type="PANTHER" id="PTHR40255">
    <property type="entry name" value="UPF0093 MEMBRANE PROTEIN SLR1790"/>
    <property type="match status" value="1"/>
</dbReference>
<name>A0ABS5Q5Y2_9PSED</name>
<feature type="transmembrane region" description="Helical" evidence="14">
    <location>
        <begin position="50"/>
        <end position="70"/>
    </location>
</feature>
<dbReference type="Pfam" id="PF03653">
    <property type="entry name" value="UPF0093"/>
    <property type="match status" value="1"/>
</dbReference>
<dbReference type="EMBL" id="JADPMV010000002">
    <property type="protein sequence ID" value="MBS7664187.1"/>
    <property type="molecule type" value="Genomic_DNA"/>
</dbReference>
<comment type="cofactor">
    <cofactor evidence="14 15">
        <name>heme b</name>
        <dbReference type="ChEBI" id="CHEBI:60344"/>
    </cofactor>
    <text evidence="14 15">Binds 1 heme b (iron(II)-protoporphyrin IX) group per subunit.</text>
</comment>
<keyword evidence="12 14" id="KW-0472">Membrane</keyword>
<dbReference type="PANTHER" id="PTHR40255:SF1">
    <property type="entry name" value="PROTOPORPHYRINOGEN IX OXIDASE"/>
    <property type="match status" value="1"/>
</dbReference>
<evidence type="ECO:0000256" key="9">
    <source>
        <dbReference type="ARBA" id="ARBA00022989"/>
    </source>
</evidence>
<evidence type="ECO:0000313" key="16">
    <source>
        <dbReference type="EMBL" id="MBS7664187.1"/>
    </source>
</evidence>
<comment type="catalytic activity">
    <reaction evidence="13 14 15">
        <text>protoporphyrinogen IX + 3 A = protoporphyrin IX + 3 AH2</text>
        <dbReference type="Rhea" id="RHEA:62000"/>
        <dbReference type="ChEBI" id="CHEBI:13193"/>
        <dbReference type="ChEBI" id="CHEBI:17499"/>
        <dbReference type="ChEBI" id="CHEBI:57306"/>
        <dbReference type="ChEBI" id="CHEBI:57307"/>
    </reaction>
</comment>
<feature type="transmembrane region" description="Helical" evidence="14">
    <location>
        <begin position="6"/>
        <end position="29"/>
    </location>
</feature>
<keyword evidence="6 14" id="KW-0349">Heme</keyword>
<evidence type="ECO:0000256" key="11">
    <source>
        <dbReference type="ARBA" id="ARBA00023004"/>
    </source>
</evidence>
<dbReference type="EC" id="1.3.99.-" evidence="14 15"/>
<sequence length="142" mass="16613">MLYLWLKALHIIAMVCWFAGLFYLPRLFVYHAMSEDEASRERFCVMERKLYRGIMLPSMLATLAFGIWLLSLNAGTYFSQGWMHAKLALVLLLIGYHHVCGAQLKRFARGENRRSHMFYRWFNEAPVLLLVAIVVLVVVRPF</sequence>
<evidence type="ECO:0000256" key="8">
    <source>
        <dbReference type="ARBA" id="ARBA00022723"/>
    </source>
</evidence>
<evidence type="ECO:0000256" key="1">
    <source>
        <dbReference type="ARBA" id="ARBA00004651"/>
    </source>
</evidence>
<evidence type="ECO:0000256" key="3">
    <source>
        <dbReference type="ARBA" id="ARBA00006501"/>
    </source>
</evidence>
<comment type="pathway">
    <text evidence="2 14 15">Porphyrin-containing compound metabolism; protoporphyrin-IX biosynthesis; protoporphyrin-IX from protoporphyrinogen-IX: step 1/1.</text>
</comment>
<comment type="subcellular location">
    <subcellularLocation>
        <location evidence="1 14">Cell membrane</location>
        <topology evidence="1 14">Multi-pass membrane protein</topology>
    </subcellularLocation>
</comment>
<feature type="transmembrane region" description="Helical" evidence="14">
    <location>
        <begin position="121"/>
        <end position="139"/>
    </location>
</feature>
<dbReference type="HAMAP" id="MF_02239">
    <property type="entry name" value="HemJ"/>
    <property type="match status" value="1"/>
</dbReference>
<keyword evidence="7 14" id="KW-0812">Transmembrane</keyword>
<feature type="binding site" description="axial binding residue" evidence="14">
    <location>
        <position position="86"/>
    </location>
    <ligand>
        <name>heme</name>
        <dbReference type="ChEBI" id="CHEBI:30413"/>
    </ligand>
    <ligandPart>
        <name>Fe</name>
        <dbReference type="ChEBI" id="CHEBI:18248"/>
    </ligandPart>
</feature>
<keyword evidence="5 14" id="KW-1003">Cell membrane</keyword>
<evidence type="ECO:0000256" key="7">
    <source>
        <dbReference type="ARBA" id="ARBA00022692"/>
    </source>
</evidence>
<accession>A0ABS5Q5Y2</accession>
<reference evidence="16 17" key="1">
    <citation type="journal article" date="2021" name="Syst. Appl. Microbiol.">
        <title>Pseudomonas lalucatii sp. nov. isolated from Vallgornera, a karstic cave in Mallorca, Western Mediterranean.</title>
        <authorList>
            <person name="Busquets A."/>
            <person name="Mulet M."/>
            <person name="Gomila M."/>
            <person name="Garcia-Valdes E."/>
        </authorList>
    </citation>
    <scope>NUCLEOTIDE SEQUENCE [LARGE SCALE GENOMIC DNA]</scope>
    <source>
        <strain evidence="16 17">R1b54</strain>
    </source>
</reference>
<dbReference type="PIRSF" id="PIRSF004638">
    <property type="entry name" value="UCP004638"/>
    <property type="match status" value="1"/>
</dbReference>
<organism evidence="16 17">
    <name type="scientific">Pseudomonas lalucatii</name>
    <dbReference type="NCBI Taxonomy" id="1424203"/>
    <lineage>
        <taxon>Bacteria</taxon>
        <taxon>Pseudomonadati</taxon>
        <taxon>Pseudomonadota</taxon>
        <taxon>Gammaproteobacteria</taxon>
        <taxon>Pseudomonadales</taxon>
        <taxon>Pseudomonadaceae</taxon>
        <taxon>Pseudomonas</taxon>
    </lineage>
</organism>
<evidence type="ECO:0000256" key="10">
    <source>
        <dbReference type="ARBA" id="ARBA00023002"/>
    </source>
</evidence>
<keyword evidence="11 14" id="KW-0408">Iron</keyword>
<evidence type="ECO:0000313" key="17">
    <source>
        <dbReference type="Proteomes" id="UP001196601"/>
    </source>
</evidence>
<evidence type="ECO:0000256" key="2">
    <source>
        <dbReference type="ARBA" id="ARBA00005073"/>
    </source>
</evidence>
<evidence type="ECO:0000256" key="15">
    <source>
        <dbReference type="PIRNR" id="PIRNR004638"/>
    </source>
</evidence>
<feature type="binding site" description="axial binding residue" evidence="14">
    <location>
        <position position="10"/>
    </location>
    <ligand>
        <name>heme</name>
        <dbReference type="ChEBI" id="CHEBI:30413"/>
    </ligand>
    <ligandPart>
        <name>Fe</name>
        <dbReference type="ChEBI" id="CHEBI:18248"/>
    </ligandPart>
</feature>
<evidence type="ECO:0000256" key="5">
    <source>
        <dbReference type="ARBA" id="ARBA00022475"/>
    </source>
</evidence>
<dbReference type="RefSeq" id="WP_213641517.1">
    <property type="nucleotide sequence ID" value="NZ_JADPMV010000002.1"/>
</dbReference>
<keyword evidence="8 14" id="KW-0479">Metal-binding</keyword>
<dbReference type="InterPro" id="IPR005265">
    <property type="entry name" value="HemJ-like"/>
</dbReference>